<evidence type="ECO:0000256" key="1">
    <source>
        <dbReference type="ARBA" id="ARBA00022553"/>
    </source>
</evidence>
<feature type="transmembrane region" description="Helical" evidence="2">
    <location>
        <begin position="415"/>
        <end position="435"/>
    </location>
</feature>
<keyword evidence="2" id="KW-1133">Transmembrane helix</keyword>
<evidence type="ECO:0000256" key="2">
    <source>
        <dbReference type="SAM" id="Phobius"/>
    </source>
</evidence>
<dbReference type="RefSeq" id="WP_270046569.1">
    <property type="nucleotide sequence ID" value="NZ_JAPDOD010000099.1"/>
</dbReference>
<evidence type="ECO:0000313" key="5">
    <source>
        <dbReference type="Proteomes" id="UP001149140"/>
    </source>
</evidence>
<keyword evidence="5" id="KW-1185">Reference proteome</keyword>
<dbReference type="PROSITE" id="PS50006">
    <property type="entry name" value="FHA_DOMAIN"/>
    <property type="match status" value="1"/>
</dbReference>
<reference evidence="4" key="1">
    <citation type="submission" date="2022-10" db="EMBL/GenBank/DDBJ databases">
        <title>The WGS of Solirubrobacter ginsenosidimutans DSM 21036.</title>
        <authorList>
            <person name="Jiang Z."/>
        </authorList>
    </citation>
    <scope>NUCLEOTIDE SEQUENCE</scope>
    <source>
        <strain evidence="4">DSM 21036</strain>
    </source>
</reference>
<dbReference type="PANTHER" id="PTHR23308">
    <property type="entry name" value="NUCLEAR INHIBITOR OF PROTEIN PHOSPHATASE-1"/>
    <property type="match status" value="1"/>
</dbReference>
<accession>A0A9X3S8V3</accession>
<dbReference type="Gene3D" id="2.60.200.20">
    <property type="match status" value="1"/>
</dbReference>
<sequence length="544" mass="59346">MLCPSCRRQLERGASYCSSCGTPLNGAVAPLELVLADATRVPVVAEMTIGRAPGASLVISDPSVSRMHARISADAVIEDAGSSHGTWLDGVRLTGPLPLRDGAKIRLGDAELRVERRRDAAEAGRTIVVSADAVPAPILMPAPPASGTQFGMRPALRPGYALKRLDASEGRQRWVLRDLESGTFLRLSDNDAMLFQLLDGTHGLVELVQLSEQRFGATGPARLARLLTDLGERGFLEGVAGGKPLVEAPTSRWRKLVKPREKVFTGFGGKLEALYRHGGWVFFTRPMLWFLAALIVTGLATFVALIVGRYGTPFVVAKKFGWGGLVFLFGRFVVVAVHETAHGLTMASFGRRIHRAGLKVIAIFPYAFVDTSEAWFEPRRRRIAVSAAGPVSDFSIGAIFALCALLLPEGVVRDIFFNLAFAAYVGGFFNLNPFIERDGYHMLVDWLNEPGLRRRAKEQLERKLSGGAASTDSPVLARYSLFGLGWSVLAACFAIGMSLRYEKIFLAITDNKAVVYGVMGTLWVAFFLPVLFVLGKPVWKRIRE</sequence>
<feature type="transmembrane region" description="Helical" evidence="2">
    <location>
        <begin position="358"/>
        <end position="376"/>
    </location>
</feature>
<proteinExistence type="predicted"/>
<dbReference type="EMBL" id="JAPDOD010000099">
    <property type="protein sequence ID" value="MDA0167311.1"/>
    <property type="molecule type" value="Genomic_DNA"/>
</dbReference>
<dbReference type="AlphaFoldDB" id="A0A9X3S8V3"/>
<organism evidence="4 5">
    <name type="scientific">Solirubrobacter ginsenosidimutans</name>
    <dbReference type="NCBI Taxonomy" id="490573"/>
    <lineage>
        <taxon>Bacteria</taxon>
        <taxon>Bacillati</taxon>
        <taxon>Actinomycetota</taxon>
        <taxon>Thermoleophilia</taxon>
        <taxon>Solirubrobacterales</taxon>
        <taxon>Solirubrobacteraceae</taxon>
        <taxon>Solirubrobacter</taxon>
    </lineage>
</organism>
<dbReference type="InterPro" id="IPR050923">
    <property type="entry name" value="Cell_Proc_Reg/RNA_Proc"/>
</dbReference>
<protein>
    <submittedName>
        <fullName evidence="4">FHA domain-containing protein</fullName>
    </submittedName>
</protein>
<dbReference type="Pfam" id="PF00498">
    <property type="entry name" value="FHA"/>
    <property type="match status" value="1"/>
</dbReference>
<keyword evidence="2" id="KW-0472">Membrane</keyword>
<feature type="transmembrane region" description="Helical" evidence="2">
    <location>
        <begin position="479"/>
        <end position="501"/>
    </location>
</feature>
<feature type="transmembrane region" description="Helical" evidence="2">
    <location>
        <begin position="513"/>
        <end position="534"/>
    </location>
</feature>
<dbReference type="SUPFAM" id="SSF49879">
    <property type="entry name" value="SMAD/FHA domain"/>
    <property type="match status" value="1"/>
</dbReference>
<feature type="transmembrane region" description="Helical" evidence="2">
    <location>
        <begin position="288"/>
        <end position="308"/>
    </location>
</feature>
<evidence type="ECO:0000313" key="4">
    <source>
        <dbReference type="EMBL" id="MDA0167311.1"/>
    </source>
</evidence>
<dbReference type="InterPro" id="IPR008984">
    <property type="entry name" value="SMAD_FHA_dom_sf"/>
</dbReference>
<gene>
    <name evidence="4" type="ORF">OM076_44030</name>
</gene>
<dbReference type="Proteomes" id="UP001149140">
    <property type="component" value="Unassembled WGS sequence"/>
</dbReference>
<feature type="transmembrane region" description="Helical" evidence="2">
    <location>
        <begin position="320"/>
        <end position="337"/>
    </location>
</feature>
<dbReference type="SMART" id="SM00240">
    <property type="entry name" value="FHA"/>
    <property type="match status" value="1"/>
</dbReference>
<feature type="domain" description="FHA" evidence="3">
    <location>
        <begin position="47"/>
        <end position="93"/>
    </location>
</feature>
<feature type="transmembrane region" description="Helical" evidence="2">
    <location>
        <begin position="388"/>
        <end position="408"/>
    </location>
</feature>
<comment type="caution">
    <text evidence="4">The sequence shown here is derived from an EMBL/GenBank/DDBJ whole genome shotgun (WGS) entry which is preliminary data.</text>
</comment>
<keyword evidence="1" id="KW-0597">Phosphoprotein</keyword>
<dbReference type="InterPro" id="IPR000253">
    <property type="entry name" value="FHA_dom"/>
</dbReference>
<evidence type="ECO:0000259" key="3">
    <source>
        <dbReference type="PROSITE" id="PS50006"/>
    </source>
</evidence>
<dbReference type="CDD" id="cd00060">
    <property type="entry name" value="FHA"/>
    <property type="match status" value="1"/>
</dbReference>
<name>A0A9X3S8V3_9ACTN</name>
<keyword evidence="2" id="KW-0812">Transmembrane</keyword>